<dbReference type="AlphaFoldDB" id="A0A9J5Y3C9"/>
<organism evidence="1 2">
    <name type="scientific">Solanum commersonii</name>
    <name type="common">Commerson's wild potato</name>
    <name type="synonym">Commerson's nightshade</name>
    <dbReference type="NCBI Taxonomy" id="4109"/>
    <lineage>
        <taxon>Eukaryota</taxon>
        <taxon>Viridiplantae</taxon>
        <taxon>Streptophyta</taxon>
        <taxon>Embryophyta</taxon>
        <taxon>Tracheophyta</taxon>
        <taxon>Spermatophyta</taxon>
        <taxon>Magnoliopsida</taxon>
        <taxon>eudicotyledons</taxon>
        <taxon>Gunneridae</taxon>
        <taxon>Pentapetalae</taxon>
        <taxon>asterids</taxon>
        <taxon>lamiids</taxon>
        <taxon>Solanales</taxon>
        <taxon>Solanaceae</taxon>
        <taxon>Solanoideae</taxon>
        <taxon>Solaneae</taxon>
        <taxon>Solanum</taxon>
    </lineage>
</organism>
<proteinExistence type="predicted"/>
<reference evidence="1 2" key="1">
    <citation type="submission" date="2020-09" db="EMBL/GenBank/DDBJ databases">
        <title>De no assembly of potato wild relative species, Solanum commersonii.</title>
        <authorList>
            <person name="Cho K."/>
        </authorList>
    </citation>
    <scope>NUCLEOTIDE SEQUENCE [LARGE SCALE GENOMIC DNA]</scope>
    <source>
        <strain evidence="1">LZ3.2</strain>
        <tissue evidence="1">Leaf</tissue>
    </source>
</reference>
<sequence length="67" mass="7880">MFQVSWFFNSSFGEIDDESQIVLGGMSETEAHLWSLVIKNYHLNVKCWPVKNSDVLKMKVVEMRMLR</sequence>
<protein>
    <submittedName>
        <fullName evidence="1">Uncharacterized protein</fullName>
    </submittedName>
</protein>
<evidence type="ECO:0000313" key="1">
    <source>
        <dbReference type="EMBL" id="KAG5594466.1"/>
    </source>
</evidence>
<evidence type="ECO:0000313" key="2">
    <source>
        <dbReference type="Proteomes" id="UP000824120"/>
    </source>
</evidence>
<accession>A0A9J5Y3C9</accession>
<dbReference type="Proteomes" id="UP000824120">
    <property type="component" value="Chromosome 7"/>
</dbReference>
<dbReference type="EMBL" id="JACXVP010000007">
    <property type="protein sequence ID" value="KAG5594466.1"/>
    <property type="molecule type" value="Genomic_DNA"/>
</dbReference>
<name>A0A9J5Y3C9_SOLCO</name>
<keyword evidence="2" id="KW-1185">Reference proteome</keyword>
<comment type="caution">
    <text evidence="1">The sequence shown here is derived from an EMBL/GenBank/DDBJ whole genome shotgun (WGS) entry which is preliminary data.</text>
</comment>
<gene>
    <name evidence="1" type="ORF">H5410_035698</name>
</gene>